<dbReference type="InterPro" id="IPR017221">
    <property type="entry name" value="DUF34/NIF3_bac"/>
</dbReference>
<dbReference type="GO" id="GO:0005737">
    <property type="term" value="C:cytoplasm"/>
    <property type="evidence" value="ECO:0007669"/>
    <property type="project" value="TreeGrafter"/>
</dbReference>
<dbReference type="PANTHER" id="PTHR13799">
    <property type="entry name" value="NGG1 INTERACTING FACTOR 3"/>
    <property type="match status" value="1"/>
</dbReference>
<feature type="binding site" evidence="5">
    <location>
        <position position="333"/>
    </location>
    <ligand>
        <name>a divalent metal cation</name>
        <dbReference type="ChEBI" id="CHEBI:60240"/>
        <label>1</label>
    </ligand>
</feature>
<dbReference type="FunFam" id="3.40.1390.30:FF:000001">
    <property type="entry name" value="GTP cyclohydrolase 1 type 2"/>
    <property type="match status" value="1"/>
</dbReference>
<dbReference type="Pfam" id="PF01784">
    <property type="entry name" value="DUF34_NIF3"/>
    <property type="match status" value="1"/>
</dbReference>
<proteinExistence type="inferred from homology"/>
<gene>
    <name evidence="6" type="ORF">KR50_26940</name>
</gene>
<evidence type="ECO:0000256" key="5">
    <source>
        <dbReference type="PIRSR" id="PIRSR602678-1"/>
    </source>
</evidence>
<feature type="binding site" evidence="5">
    <location>
        <position position="68"/>
    </location>
    <ligand>
        <name>a divalent metal cation</name>
        <dbReference type="ChEBI" id="CHEBI:60240"/>
        <label>1</label>
    </ligand>
</feature>
<sequence length="373" mass="41276">MKKKVNGYEIIEVFEQFSPKNLAMDNDPVGLQIGRLNQKVEKVLVALDVLEDVVDEAIREGVKLIIAHHPIIYRPLKTIQTDVPEGRLIAKLIQHDIAVYVAHTNLDVADGGVNDWLAKQLKLSNTKVLVPTKEDRLKKLVVFVPESHAEKVRIAMAEAGGGQVGEYSHCSFTSRGTGRFMPVDGADPYIGEVNELEEVKEVKIETIIWDSTEKNVINAMLKAHPYEEAAYDLFVESRKGNMMGLGRVGILENKMTLDEFIDFVKTQFDVPSLRFVGDLSAPIQKVAVLGGTGNKYMKAAKFSGADVFVTGDVDYHIAHDAASMGLSIVDPGHNIEKVMKNGTADEMRNRCAEKGFEVEFIASSLNTDPFSFK</sequence>
<dbReference type="Gene3D" id="3.30.70.120">
    <property type="match status" value="1"/>
</dbReference>
<feature type="binding site" evidence="5">
    <location>
        <position position="107"/>
    </location>
    <ligand>
        <name>a divalent metal cation</name>
        <dbReference type="ChEBI" id="CHEBI:60240"/>
        <label>1</label>
    </ligand>
</feature>
<comment type="similarity">
    <text evidence="1 4">Belongs to the GTP cyclohydrolase I type 2/NIF3 family.</text>
</comment>
<evidence type="ECO:0000256" key="1">
    <source>
        <dbReference type="ARBA" id="ARBA00006964"/>
    </source>
</evidence>
<evidence type="ECO:0000313" key="7">
    <source>
        <dbReference type="Proteomes" id="UP000031972"/>
    </source>
</evidence>
<feature type="binding site" evidence="5">
    <location>
        <position position="69"/>
    </location>
    <ligand>
        <name>a divalent metal cation</name>
        <dbReference type="ChEBI" id="CHEBI:60240"/>
        <label>1</label>
    </ligand>
</feature>
<evidence type="ECO:0000256" key="3">
    <source>
        <dbReference type="ARBA" id="ARBA00022723"/>
    </source>
</evidence>
<dbReference type="PATRIC" id="fig|220754.4.peg.2710"/>
<keyword evidence="3 4" id="KW-0479">Metal-binding</keyword>
<evidence type="ECO:0000256" key="2">
    <source>
        <dbReference type="ARBA" id="ARBA00022112"/>
    </source>
</evidence>
<keyword evidence="7" id="KW-1185">Reference proteome</keyword>
<name>A0A0C2RWA4_9BACL</name>
<evidence type="ECO:0000256" key="4">
    <source>
        <dbReference type="PIRNR" id="PIRNR037489"/>
    </source>
</evidence>
<organism evidence="6 7">
    <name type="scientific">Jeotgalibacillus campisalis</name>
    <dbReference type="NCBI Taxonomy" id="220754"/>
    <lineage>
        <taxon>Bacteria</taxon>
        <taxon>Bacillati</taxon>
        <taxon>Bacillota</taxon>
        <taxon>Bacilli</taxon>
        <taxon>Bacillales</taxon>
        <taxon>Caryophanaceae</taxon>
        <taxon>Jeotgalibacillus</taxon>
    </lineage>
</organism>
<reference evidence="6 7" key="1">
    <citation type="submission" date="2015-01" db="EMBL/GenBank/DDBJ databases">
        <title>Jeotgalibacillus campisalis genome sequencing.</title>
        <authorList>
            <person name="Goh K.M."/>
            <person name="Chan K.-G."/>
            <person name="Yaakop A.S."/>
            <person name="Ee R."/>
            <person name="Gan H.M."/>
            <person name="Chan C.S."/>
        </authorList>
    </citation>
    <scope>NUCLEOTIDE SEQUENCE [LARGE SCALE GENOMIC DNA]</scope>
    <source>
        <strain evidence="6 7">SF-57</strain>
    </source>
</reference>
<feature type="binding site" evidence="5">
    <location>
        <position position="336"/>
    </location>
    <ligand>
        <name>a divalent metal cation</name>
        <dbReference type="ChEBI" id="CHEBI:60240"/>
        <label>1</label>
    </ligand>
</feature>
<dbReference type="PIRSF" id="PIRSF037489">
    <property type="entry name" value="UCP037489_NIF3_YqfO"/>
    <property type="match status" value="1"/>
</dbReference>
<dbReference type="Proteomes" id="UP000031972">
    <property type="component" value="Unassembled WGS sequence"/>
</dbReference>
<dbReference type="SUPFAM" id="SSF102705">
    <property type="entry name" value="NIF3 (NGG1p interacting factor 3)-like"/>
    <property type="match status" value="1"/>
</dbReference>
<dbReference type="AlphaFoldDB" id="A0A0C2RWA4"/>
<dbReference type="GO" id="GO:0046872">
    <property type="term" value="F:metal ion binding"/>
    <property type="evidence" value="ECO:0007669"/>
    <property type="project" value="UniProtKB-UniRule"/>
</dbReference>
<evidence type="ECO:0000313" key="6">
    <source>
        <dbReference type="EMBL" id="KIL46019.1"/>
    </source>
</evidence>
<protein>
    <recommendedName>
        <fullName evidence="2 4">GTP cyclohydrolase 1 type 2 homolog</fullName>
    </recommendedName>
</protein>
<dbReference type="FunFam" id="3.30.70.120:FF:000006">
    <property type="entry name" value="GTP cyclohydrolase 1 type 2 homolog"/>
    <property type="match status" value="1"/>
</dbReference>
<dbReference type="Gene3D" id="3.40.1390.30">
    <property type="entry name" value="NIF3 (NGG1p interacting factor 3)-like"/>
    <property type="match status" value="1"/>
</dbReference>
<dbReference type="InterPro" id="IPR015867">
    <property type="entry name" value="N-reg_PII/ATP_PRibTrfase_C"/>
</dbReference>
<comment type="caution">
    <text evidence="6">The sequence shown here is derived from an EMBL/GenBank/DDBJ whole genome shotgun (WGS) entry which is preliminary data.</text>
</comment>
<dbReference type="InterPro" id="IPR036069">
    <property type="entry name" value="DUF34/NIF3_sf"/>
</dbReference>
<dbReference type="EMBL" id="JXRR01000017">
    <property type="protein sequence ID" value="KIL46019.1"/>
    <property type="molecule type" value="Genomic_DNA"/>
</dbReference>
<dbReference type="InterPro" id="IPR002678">
    <property type="entry name" value="DUF34/NIF3"/>
</dbReference>
<dbReference type="OrthoDB" id="9792792at2"/>
<dbReference type="RefSeq" id="WP_041059379.1">
    <property type="nucleotide sequence ID" value="NZ_JXRR01000017.1"/>
</dbReference>
<dbReference type="NCBIfam" id="TIGR00486">
    <property type="entry name" value="YbgI_SA1388"/>
    <property type="match status" value="1"/>
</dbReference>
<dbReference type="PANTHER" id="PTHR13799:SF14">
    <property type="entry name" value="GTP CYCLOHYDROLASE 1 TYPE 2 HOMOLOG"/>
    <property type="match status" value="1"/>
</dbReference>
<accession>A0A0C2RWA4</accession>